<dbReference type="Gramene" id="ORGLA02G0274200.1">
    <property type="protein sequence ID" value="ORGLA02G0274200.1"/>
    <property type="gene ID" value="ORGLA02G0274200"/>
</dbReference>
<reference evidence="1" key="1">
    <citation type="submission" date="2015-06" db="UniProtKB">
        <authorList>
            <consortium name="EnsemblPlants"/>
        </authorList>
    </citation>
    <scope>IDENTIFICATION</scope>
</reference>
<proteinExistence type="predicted"/>
<organism evidence="1 2">
    <name type="scientific">Oryza glaberrima</name>
    <name type="common">African rice</name>
    <dbReference type="NCBI Taxonomy" id="4538"/>
    <lineage>
        <taxon>Eukaryota</taxon>
        <taxon>Viridiplantae</taxon>
        <taxon>Streptophyta</taxon>
        <taxon>Embryophyta</taxon>
        <taxon>Tracheophyta</taxon>
        <taxon>Spermatophyta</taxon>
        <taxon>Magnoliopsida</taxon>
        <taxon>Liliopsida</taxon>
        <taxon>Poales</taxon>
        <taxon>Poaceae</taxon>
        <taxon>BOP clade</taxon>
        <taxon>Oryzoideae</taxon>
        <taxon>Oryzeae</taxon>
        <taxon>Oryzinae</taxon>
        <taxon>Oryza</taxon>
    </lineage>
</organism>
<reference evidence="1 2" key="2">
    <citation type="submission" date="2018-04" db="EMBL/GenBank/DDBJ databases">
        <title>OglaRS2 (Oryza glaberrima Reference Sequence Version 2).</title>
        <authorList>
            <person name="Zhang J."/>
            <person name="Kudrna D."/>
            <person name="Lee S."/>
            <person name="Talag J."/>
            <person name="Rajasekar S."/>
            <person name="Wing R.A."/>
        </authorList>
    </citation>
    <scope>NUCLEOTIDE SEQUENCE [LARGE SCALE GENOMIC DNA]</scope>
    <source>
        <strain evidence="1 2">cv. IRGC 96717</strain>
    </source>
</reference>
<protein>
    <submittedName>
        <fullName evidence="1">Uncharacterized protein</fullName>
    </submittedName>
</protein>
<sequence>MGKKPVNRSPKATHLSIILVGKFGPSNPNPICGWASGSFCLELVGPDHGNELLPVSRTRPVLQREVCICDNSINLGDKQGQNTRFFSDYLTGLLEWINCCTLQKIWGDVNHLACDVKVFAVLGACGVKGTSMHYSSAGIFGNINSKMASIF</sequence>
<evidence type="ECO:0000313" key="2">
    <source>
        <dbReference type="Proteomes" id="UP000007306"/>
    </source>
</evidence>
<dbReference type="AlphaFoldDB" id="I1P436"/>
<keyword evidence="2" id="KW-1185">Reference proteome</keyword>
<name>I1P436_ORYGL</name>
<dbReference type="EnsemblPlants" id="ORGLA02G0274200.1">
    <property type="protein sequence ID" value="ORGLA02G0274200.1"/>
    <property type="gene ID" value="ORGLA02G0274200"/>
</dbReference>
<accession>I1P436</accession>
<dbReference type="HOGENOM" id="CLU_1734350_0_0_1"/>
<dbReference type="Proteomes" id="UP000007306">
    <property type="component" value="Chromosome 2"/>
</dbReference>
<evidence type="ECO:0000313" key="1">
    <source>
        <dbReference type="EnsemblPlants" id="ORGLA02G0274200.1"/>
    </source>
</evidence>